<dbReference type="Proteomes" id="UP000707731">
    <property type="component" value="Unassembled WGS sequence"/>
</dbReference>
<dbReference type="RefSeq" id="WP_195003785.1">
    <property type="nucleotide sequence ID" value="NZ_JADLQN010000003.1"/>
</dbReference>
<dbReference type="InterPro" id="IPR036388">
    <property type="entry name" value="WH-like_DNA-bd_sf"/>
</dbReference>
<proteinExistence type="predicted"/>
<dbReference type="InterPro" id="IPR039422">
    <property type="entry name" value="MarR/SlyA-like"/>
</dbReference>
<gene>
    <name evidence="2" type="ORF">IU449_20610</name>
</gene>
<dbReference type="PANTHER" id="PTHR33164:SF99">
    <property type="entry name" value="MARR FAMILY REGULATORY PROTEIN"/>
    <property type="match status" value="1"/>
</dbReference>
<evidence type="ECO:0000313" key="2">
    <source>
        <dbReference type="EMBL" id="MBF6356916.1"/>
    </source>
</evidence>
<sequence length="136" mass="15048">MDGHQRLMATLNRQLLRDNDLTFGEYRILVLLSEAPGHALRMSELADGVQSSRSRLTHQIRGMESRGLVRRSSCPRDGRGVLAQLTDIGLRILRTAAPGHVAAVRRHFVDLLDADQLDTIHQVFTRVDGTTAAPTA</sequence>
<dbReference type="InterPro" id="IPR000835">
    <property type="entry name" value="HTH_MarR-typ"/>
</dbReference>
<name>A0ABS0DEM2_9NOCA</name>
<feature type="domain" description="HTH marR-type" evidence="1">
    <location>
        <begin position="1"/>
        <end position="129"/>
    </location>
</feature>
<keyword evidence="3" id="KW-1185">Reference proteome</keyword>
<dbReference type="PRINTS" id="PR00598">
    <property type="entry name" value="HTHMARR"/>
</dbReference>
<dbReference type="SUPFAM" id="SSF46785">
    <property type="entry name" value="Winged helix' DNA-binding domain"/>
    <property type="match status" value="1"/>
</dbReference>
<evidence type="ECO:0000313" key="3">
    <source>
        <dbReference type="Proteomes" id="UP000707731"/>
    </source>
</evidence>
<dbReference type="InterPro" id="IPR036390">
    <property type="entry name" value="WH_DNA-bd_sf"/>
</dbReference>
<accession>A0ABS0DEM2</accession>
<dbReference type="SMART" id="SM00347">
    <property type="entry name" value="HTH_MARR"/>
    <property type="match status" value="1"/>
</dbReference>
<dbReference type="EMBL" id="JADLQN010000003">
    <property type="protein sequence ID" value="MBF6356916.1"/>
    <property type="molecule type" value="Genomic_DNA"/>
</dbReference>
<comment type="caution">
    <text evidence="2">The sequence shown here is derived from an EMBL/GenBank/DDBJ whole genome shotgun (WGS) entry which is preliminary data.</text>
</comment>
<protein>
    <submittedName>
        <fullName evidence="2">MarR family transcriptional regulator</fullName>
    </submittedName>
</protein>
<evidence type="ECO:0000259" key="1">
    <source>
        <dbReference type="PROSITE" id="PS50995"/>
    </source>
</evidence>
<dbReference type="Pfam" id="PF01047">
    <property type="entry name" value="MarR"/>
    <property type="match status" value="1"/>
</dbReference>
<dbReference type="PROSITE" id="PS50995">
    <property type="entry name" value="HTH_MARR_2"/>
    <property type="match status" value="1"/>
</dbReference>
<organism evidence="2 3">
    <name type="scientific">Nocardia higoensis</name>
    <dbReference type="NCBI Taxonomy" id="228599"/>
    <lineage>
        <taxon>Bacteria</taxon>
        <taxon>Bacillati</taxon>
        <taxon>Actinomycetota</taxon>
        <taxon>Actinomycetes</taxon>
        <taxon>Mycobacteriales</taxon>
        <taxon>Nocardiaceae</taxon>
        <taxon>Nocardia</taxon>
    </lineage>
</organism>
<reference evidence="2 3" key="1">
    <citation type="submission" date="2020-10" db="EMBL/GenBank/DDBJ databases">
        <title>Identification of Nocardia species via Next-generation sequencing and recognition of intraspecies genetic diversity.</title>
        <authorList>
            <person name="Li P."/>
            <person name="Li P."/>
            <person name="Lu B."/>
        </authorList>
    </citation>
    <scope>NUCLEOTIDE SEQUENCE [LARGE SCALE GENOMIC DNA]</scope>
    <source>
        <strain evidence="2 3">BJ06-0143</strain>
    </source>
</reference>
<dbReference type="Gene3D" id="1.10.10.10">
    <property type="entry name" value="Winged helix-like DNA-binding domain superfamily/Winged helix DNA-binding domain"/>
    <property type="match status" value="1"/>
</dbReference>
<dbReference type="PANTHER" id="PTHR33164">
    <property type="entry name" value="TRANSCRIPTIONAL REGULATOR, MARR FAMILY"/>
    <property type="match status" value="1"/>
</dbReference>